<reference evidence="9 10" key="1">
    <citation type="submission" date="2020-08" db="EMBL/GenBank/DDBJ databases">
        <title>Genomic Encyclopedia of Type Strains, Phase III (KMG-III): the genomes of soil and plant-associated and newly described type strains.</title>
        <authorList>
            <person name="Whitman W."/>
        </authorList>
    </citation>
    <scope>NUCLEOTIDE SEQUENCE [LARGE SCALE GENOMIC DNA]</scope>
    <source>
        <strain evidence="9 10">CECT 8897</strain>
    </source>
</reference>
<dbReference type="Proteomes" id="UP000541535">
    <property type="component" value="Unassembled WGS sequence"/>
</dbReference>
<proteinExistence type="inferred from homology"/>
<keyword evidence="3" id="KW-0227">DNA damage</keyword>
<dbReference type="SUPFAM" id="SSF143081">
    <property type="entry name" value="BB1717-like"/>
    <property type="match status" value="1"/>
</dbReference>
<dbReference type="EMBL" id="JACHXD010000013">
    <property type="protein sequence ID" value="MBB3121127.1"/>
    <property type="molecule type" value="Genomic_DNA"/>
</dbReference>
<evidence type="ECO:0000256" key="1">
    <source>
        <dbReference type="ARBA" id="ARBA00008136"/>
    </source>
</evidence>
<evidence type="ECO:0000313" key="9">
    <source>
        <dbReference type="EMBL" id="MBB3121127.1"/>
    </source>
</evidence>
<keyword evidence="7" id="KW-0456">Lyase</keyword>
<comment type="caution">
    <text evidence="9">The sequence shown here is derived from an EMBL/GenBank/DDBJ whole genome shotgun (WGS) entry which is preliminary data.</text>
</comment>
<sequence length="229" mass="26480">MCVNYITIPRQVCFDWFRTPIEAGEDWREEIYQDYQAPFIIHNERGERQGLLGNYGFVPKRHMPPGRSMTTMNARSETVGELWTYKRAWAESKLCLVPAMAIFEPNWEQQKHERWAIGMADKSPYAVAGIWRSWDEADGGKSHAFTQLTVNADEHGMMRRFHRPDDEKRSVVIIRPEDYDDWLGCKNPEMARAFLQLYPAELLHAYAAARQTIVKMDAPAAPPAQGSLF</sequence>
<gene>
    <name evidence="9" type="ORF">FHS03_004200</name>
</gene>
<dbReference type="Gene3D" id="3.90.1680.10">
    <property type="entry name" value="SOS response associated peptidase-like"/>
    <property type="match status" value="1"/>
</dbReference>
<name>A0A7W5BDG3_9BURK</name>
<dbReference type="PANTHER" id="PTHR13604:SF0">
    <property type="entry name" value="ABASIC SITE PROCESSING PROTEIN HMCES"/>
    <property type="match status" value="1"/>
</dbReference>
<dbReference type="GO" id="GO:0003697">
    <property type="term" value="F:single-stranded DNA binding"/>
    <property type="evidence" value="ECO:0007669"/>
    <property type="project" value="InterPro"/>
</dbReference>
<evidence type="ECO:0000256" key="5">
    <source>
        <dbReference type="ARBA" id="ARBA00023124"/>
    </source>
</evidence>
<organism evidence="9 10">
    <name type="scientific">Pseudoduganella violacea</name>
    <dbReference type="NCBI Taxonomy" id="1715466"/>
    <lineage>
        <taxon>Bacteria</taxon>
        <taxon>Pseudomonadati</taxon>
        <taxon>Pseudomonadota</taxon>
        <taxon>Betaproteobacteria</taxon>
        <taxon>Burkholderiales</taxon>
        <taxon>Oxalobacteraceae</taxon>
        <taxon>Telluria group</taxon>
        <taxon>Pseudoduganella</taxon>
    </lineage>
</organism>
<keyword evidence="4 8" id="KW-0378">Hydrolase</keyword>
<dbReference type="Pfam" id="PF02586">
    <property type="entry name" value="SRAP"/>
    <property type="match status" value="1"/>
</dbReference>
<dbReference type="AlphaFoldDB" id="A0A7W5BDG3"/>
<comment type="similarity">
    <text evidence="1 8">Belongs to the SOS response-associated peptidase family.</text>
</comment>
<dbReference type="InterPro" id="IPR036590">
    <property type="entry name" value="SRAP-like"/>
</dbReference>
<evidence type="ECO:0000313" key="10">
    <source>
        <dbReference type="Proteomes" id="UP000541535"/>
    </source>
</evidence>
<keyword evidence="10" id="KW-1185">Reference proteome</keyword>
<keyword evidence="6" id="KW-0238">DNA-binding</keyword>
<dbReference type="GO" id="GO:0008233">
    <property type="term" value="F:peptidase activity"/>
    <property type="evidence" value="ECO:0007669"/>
    <property type="project" value="UniProtKB-KW"/>
</dbReference>
<evidence type="ECO:0000256" key="2">
    <source>
        <dbReference type="ARBA" id="ARBA00022670"/>
    </source>
</evidence>
<dbReference type="GO" id="GO:0016829">
    <property type="term" value="F:lyase activity"/>
    <property type="evidence" value="ECO:0007669"/>
    <property type="project" value="UniProtKB-KW"/>
</dbReference>
<dbReference type="EC" id="3.4.-.-" evidence="8"/>
<dbReference type="RefSeq" id="WP_183442853.1">
    <property type="nucleotide sequence ID" value="NZ_JACHXD010000013.1"/>
</dbReference>
<keyword evidence="5" id="KW-0190">Covalent protein-DNA linkage</keyword>
<dbReference type="PANTHER" id="PTHR13604">
    <property type="entry name" value="DC12-RELATED"/>
    <property type="match status" value="1"/>
</dbReference>
<protein>
    <recommendedName>
        <fullName evidence="8">Abasic site processing protein</fullName>
        <ecNumber evidence="8">3.4.-.-</ecNumber>
    </recommendedName>
</protein>
<evidence type="ECO:0000256" key="4">
    <source>
        <dbReference type="ARBA" id="ARBA00022801"/>
    </source>
</evidence>
<keyword evidence="2 8" id="KW-0645">Protease</keyword>
<accession>A0A7W5BDG3</accession>
<evidence type="ECO:0000256" key="7">
    <source>
        <dbReference type="ARBA" id="ARBA00023239"/>
    </source>
</evidence>
<evidence type="ECO:0000256" key="6">
    <source>
        <dbReference type="ARBA" id="ARBA00023125"/>
    </source>
</evidence>
<dbReference type="GO" id="GO:0106300">
    <property type="term" value="P:protein-DNA covalent cross-linking repair"/>
    <property type="evidence" value="ECO:0007669"/>
    <property type="project" value="InterPro"/>
</dbReference>
<dbReference type="GO" id="GO:0006508">
    <property type="term" value="P:proteolysis"/>
    <property type="evidence" value="ECO:0007669"/>
    <property type="project" value="UniProtKB-KW"/>
</dbReference>
<evidence type="ECO:0000256" key="3">
    <source>
        <dbReference type="ARBA" id="ARBA00022763"/>
    </source>
</evidence>
<evidence type="ECO:0000256" key="8">
    <source>
        <dbReference type="RuleBase" id="RU364100"/>
    </source>
</evidence>
<dbReference type="InterPro" id="IPR003738">
    <property type="entry name" value="SRAP"/>
</dbReference>